<dbReference type="RefSeq" id="WP_203584487.1">
    <property type="nucleotide sequence ID" value="NZ_JACOPV010000008.1"/>
</dbReference>
<evidence type="ECO:0000313" key="2">
    <source>
        <dbReference type="Proteomes" id="UP000745663"/>
    </source>
</evidence>
<proteinExistence type="predicted"/>
<reference evidence="1 2" key="1">
    <citation type="submission" date="2020-08" db="EMBL/GenBank/DDBJ databases">
        <title>Description of novel Pseudomonas species.</title>
        <authorList>
            <person name="Duman M."/>
            <person name="Mulet M."/>
            <person name="Altun S."/>
            <person name="Saticioglu I.B."/>
            <person name="Lalucat J."/>
            <person name="Garcia-Valdes E."/>
        </authorList>
    </citation>
    <scope>NUCLEOTIDE SEQUENCE [LARGE SCALE GENOMIC DNA]</scope>
    <source>
        <strain evidence="1 2">P66</strain>
    </source>
</reference>
<organism evidence="1 2">
    <name type="scientific">Pseudomonas arcuscaelestis</name>
    <dbReference type="NCBI Taxonomy" id="2710591"/>
    <lineage>
        <taxon>Bacteria</taxon>
        <taxon>Pseudomonadati</taxon>
        <taxon>Pseudomonadota</taxon>
        <taxon>Gammaproteobacteria</taxon>
        <taxon>Pseudomonadales</taxon>
        <taxon>Pseudomonadaceae</taxon>
        <taxon>Pseudomonas</taxon>
    </lineage>
</organism>
<protein>
    <submittedName>
        <fullName evidence="1">Uncharacterized protein</fullName>
    </submittedName>
</protein>
<dbReference type="EMBL" id="JACOPV010000008">
    <property type="protein sequence ID" value="MBM5458546.1"/>
    <property type="molecule type" value="Genomic_DNA"/>
</dbReference>
<comment type="caution">
    <text evidence="1">The sequence shown here is derived from an EMBL/GenBank/DDBJ whole genome shotgun (WGS) entry which is preliminary data.</text>
</comment>
<accession>A0ABS2BY47</accession>
<gene>
    <name evidence="1" type="ORF">H8F21_13335</name>
</gene>
<evidence type="ECO:0000313" key="1">
    <source>
        <dbReference type="EMBL" id="MBM5458546.1"/>
    </source>
</evidence>
<dbReference type="Proteomes" id="UP000745663">
    <property type="component" value="Unassembled WGS sequence"/>
</dbReference>
<sequence length="431" mass="48573">MAGISADSSLGYPSFYLLARLRIGCKEYTVSPKYSFYKERGGTMGANTASTATPTGTQETRFHTVRDEMFVPAKPVAAESAAVVALDLFGSFLVNSTEEAKNFGNVLVGWDQIPKFSADHLNNKDGLVPNDHSVNFRISGQEAKLTLFPGTFYPTKKSKPMRRFPGVKEQLVEQALIHHATIQSEEQTVNGDTSYYVTFTINALARQLKAMGSTMSNTQIRQALDVLSSSVMTLSYGDDLKLDNRDTILPSFDRNNKSSKEGNNGDDIWRVKLHALIVQSILKVTYRQYPIGQLKDYSPVGAALMRRIHYIVTNVSEGQPYKFTVQEMKLLTAGLNHVRLSGSMNAIKRELERMQADDYLVRFTVEEIFPEVRGRGRPVPIDYRFTLYPGPQWIKNMKAGSMRMNVIEQRMGLRRSQRPERHEQMMLSLSN</sequence>
<keyword evidence="2" id="KW-1185">Reference proteome</keyword>
<name>A0ABS2BY47_9PSED</name>